<dbReference type="PROSITE" id="PS51202">
    <property type="entry name" value="RCK_C"/>
    <property type="match status" value="2"/>
</dbReference>
<keyword evidence="4" id="KW-1003">Cell membrane</keyword>
<feature type="transmembrane region" description="Helical" evidence="9">
    <location>
        <begin position="87"/>
        <end position="110"/>
    </location>
</feature>
<evidence type="ECO:0000259" key="10">
    <source>
        <dbReference type="PROSITE" id="PS51202"/>
    </source>
</evidence>
<reference evidence="11" key="1">
    <citation type="submission" date="2022-12" db="EMBL/GenBank/DDBJ databases">
        <title>Peptostreptococcus.</title>
        <authorList>
            <person name="Lee S.H."/>
        </authorList>
    </citation>
    <scope>NUCLEOTIDE SEQUENCE</scope>
    <source>
        <strain evidence="11">CBA3647</strain>
    </source>
</reference>
<evidence type="ECO:0000256" key="9">
    <source>
        <dbReference type="SAM" id="Phobius"/>
    </source>
</evidence>
<feature type="transmembrane region" description="Helical" evidence="9">
    <location>
        <begin position="297"/>
        <end position="319"/>
    </location>
</feature>
<dbReference type="NCBIfam" id="NF003716">
    <property type="entry name" value="PRK05326.1-3"/>
    <property type="match status" value="1"/>
</dbReference>
<dbReference type="EMBL" id="CP114052">
    <property type="protein sequence ID" value="WAW14353.1"/>
    <property type="molecule type" value="Genomic_DNA"/>
</dbReference>
<dbReference type="InterPro" id="IPR006037">
    <property type="entry name" value="RCK_C"/>
</dbReference>
<feature type="transmembrane region" description="Helical" evidence="9">
    <location>
        <begin position="221"/>
        <end position="252"/>
    </location>
</feature>
<evidence type="ECO:0000256" key="5">
    <source>
        <dbReference type="ARBA" id="ARBA00022692"/>
    </source>
</evidence>
<feature type="domain" description="RCK C-terminal" evidence="10">
    <location>
        <begin position="394"/>
        <end position="463"/>
    </location>
</feature>
<keyword evidence="2" id="KW-0813">Transport</keyword>
<dbReference type="PANTHER" id="PTHR32507:SF7">
    <property type="entry name" value="K(+)_H(+) ANTIPORTER NHAP2"/>
    <property type="match status" value="1"/>
</dbReference>
<dbReference type="InterPro" id="IPR038770">
    <property type="entry name" value="Na+/solute_symporter_sf"/>
</dbReference>
<dbReference type="InterPro" id="IPR006153">
    <property type="entry name" value="Cation/H_exchanger_TM"/>
</dbReference>
<comment type="subcellular location">
    <subcellularLocation>
        <location evidence="1">Cell membrane</location>
        <topology evidence="1">Multi-pass membrane protein</topology>
    </subcellularLocation>
</comment>
<keyword evidence="12" id="KW-1185">Reference proteome</keyword>
<evidence type="ECO:0000313" key="11">
    <source>
        <dbReference type="EMBL" id="WAW14353.1"/>
    </source>
</evidence>
<keyword evidence="3" id="KW-0050">Antiport</keyword>
<keyword evidence="8 9" id="KW-0472">Membrane</keyword>
<evidence type="ECO:0000313" key="12">
    <source>
        <dbReference type="Proteomes" id="UP001164187"/>
    </source>
</evidence>
<accession>A0ABY7JLW1</accession>
<dbReference type="RefSeq" id="WP_269311022.1">
    <property type="nucleotide sequence ID" value="NZ_CP114052.1"/>
</dbReference>
<sequence length="536" mass="59935">MEIYLIIVSLIILFSIFIEKISAKFGIPVLFLFLMMGVVSGNASILHPLIVNKKIIEYICIVALIFIMFYGGFGTNLQKAKKVMKDAFILASFGVIVNIFLLTIFLHYVFKLGIGEAALLASILGSTDAASLFNILRYNNLSLKYNLDSLLEIESGSNDPFAYICTLMAILFLQGNFGISNGVIFLIKEIIIGILVAMIIAKLMSIYINKQTKYNENLNQIVFIAIALLSYNCANVLGGNGFLSVYIVGMILGRENFDGKQEMVHFFDGLTSLFQLVLFFLLGLLVKPSNLLELFPVSLSIVLFIILVSRPISILPFFYKYKDKGWLIVTSMAGIRGAASIVFAISAINSGIELNTDIYNIVALVVLISLVLQGGFLPIVVKKASMLNEKGNILSTFNDYVSDKNIGFIISKVGKESPWLNRKIKEFTFPKDIRIILVNRNNKPILPDGELVLKEGDRIVLSAIEYSSDNSSIDVRKIVIDEDHEWFGKKITDINILDDRKIIMIERNSQIILPNGDVCFENQDEVFISKLKQKNY</sequence>
<evidence type="ECO:0000256" key="3">
    <source>
        <dbReference type="ARBA" id="ARBA00022449"/>
    </source>
</evidence>
<dbReference type="Pfam" id="PF00999">
    <property type="entry name" value="Na_H_Exchanger"/>
    <property type="match status" value="1"/>
</dbReference>
<feature type="transmembrane region" description="Helical" evidence="9">
    <location>
        <begin position="29"/>
        <end position="49"/>
    </location>
</feature>
<dbReference type="Gene3D" id="3.30.70.1450">
    <property type="entry name" value="Regulator of K+ conductance, C-terminal domain"/>
    <property type="match status" value="2"/>
</dbReference>
<feature type="transmembrane region" description="Helical" evidence="9">
    <location>
        <begin position="6"/>
        <end position="22"/>
    </location>
</feature>
<dbReference type="InterPro" id="IPR036721">
    <property type="entry name" value="RCK_C_sf"/>
</dbReference>
<evidence type="ECO:0000256" key="8">
    <source>
        <dbReference type="ARBA" id="ARBA00023136"/>
    </source>
</evidence>
<dbReference type="Proteomes" id="UP001164187">
    <property type="component" value="Chromosome"/>
</dbReference>
<dbReference type="SUPFAM" id="SSF116726">
    <property type="entry name" value="TrkA C-terminal domain-like"/>
    <property type="match status" value="2"/>
</dbReference>
<feature type="transmembrane region" description="Helical" evidence="9">
    <location>
        <begin position="358"/>
        <end position="381"/>
    </location>
</feature>
<keyword evidence="7" id="KW-0406">Ion transport</keyword>
<proteinExistence type="predicted"/>
<dbReference type="NCBIfam" id="NF003715">
    <property type="entry name" value="PRK05326.1-2"/>
    <property type="match status" value="1"/>
</dbReference>
<gene>
    <name evidence="11" type="ORF">O0R46_07020</name>
</gene>
<evidence type="ECO:0000256" key="7">
    <source>
        <dbReference type="ARBA" id="ARBA00023065"/>
    </source>
</evidence>
<evidence type="ECO:0000256" key="4">
    <source>
        <dbReference type="ARBA" id="ARBA00022475"/>
    </source>
</evidence>
<feature type="transmembrane region" description="Helical" evidence="9">
    <location>
        <begin position="264"/>
        <end position="285"/>
    </location>
</feature>
<dbReference type="Pfam" id="PF02080">
    <property type="entry name" value="TrkA_C"/>
    <property type="match status" value="1"/>
</dbReference>
<name>A0ABY7JLW1_9FIRM</name>
<dbReference type="Gene3D" id="1.20.1530.20">
    <property type="match status" value="1"/>
</dbReference>
<dbReference type="PANTHER" id="PTHR32507">
    <property type="entry name" value="NA(+)/H(+) ANTIPORTER 1"/>
    <property type="match status" value="1"/>
</dbReference>
<protein>
    <submittedName>
        <fullName evidence="11">Potassium/proton antiporter</fullName>
    </submittedName>
</protein>
<feature type="transmembrane region" description="Helical" evidence="9">
    <location>
        <begin position="55"/>
        <end position="75"/>
    </location>
</feature>
<evidence type="ECO:0000256" key="6">
    <source>
        <dbReference type="ARBA" id="ARBA00022989"/>
    </source>
</evidence>
<keyword evidence="6 9" id="KW-1133">Transmembrane helix</keyword>
<keyword evidence="5 9" id="KW-0812">Transmembrane</keyword>
<evidence type="ECO:0000256" key="2">
    <source>
        <dbReference type="ARBA" id="ARBA00022448"/>
    </source>
</evidence>
<feature type="domain" description="RCK C-terminal" evidence="10">
    <location>
        <begin position="464"/>
        <end position="536"/>
    </location>
</feature>
<organism evidence="11 12">
    <name type="scientific">Peptostreptococcus equinus</name>
    <dbReference type="NCBI Taxonomy" id="3003601"/>
    <lineage>
        <taxon>Bacteria</taxon>
        <taxon>Bacillati</taxon>
        <taxon>Bacillota</taxon>
        <taxon>Clostridia</taxon>
        <taxon>Peptostreptococcales</taxon>
        <taxon>Peptostreptococcaceae</taxon>
        <taxon>Peptostreptococcus</taxon>
    </lineage>
</organism>
<evidence type="ECO:0000256" key="1">
    <source>
        <dbReference type="ARBA" id="ARBA00004651"/>
    </source>
</evidence>
<feature type="transmembrane region" description="Helical" evidence="9">
    <location>
        <begin position="326"/>
        <end position="352"/>
    </location>
</feature>